<evidence type="ECO:0000313" key="1">
    <source>
        <dbReference type="EMBL" id="KXA93267.1"/>
    </source>
</evidence>
<reference evidence="1 2" key="1">
    <citation type="journal article" date="2016" name="Sci. Rep.">
        <title>Metabolic traits of an uncultured archaeal lineage -MSBL1- from brine pools of the Red Sea.</title>
        <authorList>
            <person name="Mwirichia R."/>
            <person name="Alam I."/>
            <person name="Rashid M."/>
            <person name="Vinu M."/>
            <person name="Ba-Alawi W."/>
            <person name="Anthony Kamau A."/>
            <person name="Kamanda Ngugi D."/>
            <person name="Goker M."/>
            <person name="Klenk H.P."/>
            <person name="Bajic V."/>
            <person name="Stingl U."/>
        </authorList>
    </citation>
    <scope>NUCLEOTIDE SEQUENCE [LARGE SCALE GENOMIC DNA]</scope>
    <source>
        <strain evidence="1">SCGC-AAA259E17</strain>
    </source>
</reference>
<dbReference type="EMBL" id="LHXN01000010">
    <property type="protein sequence ID" value="KXA93267.1"/>
    <property type="molecule type" value="Genomic_DNA"/>
</dbReference>
<organism evidence="1 2">
    <name type="scientific">candidate division MSBL1 archaeon SCGC-AAA259E17</name>
    <dbReference type="NCBI Taxonomy" id="1698263"/>
    <lineage>
        <taxon>Archaea</taxon>
        <taxon>Methanobacteriati</taxon>
        <taxon>Methanobacteriota</taxon>
        <taxon>candidate division MSBL1</taxon>
    </lineage>
</organism>
<proteinExistence type="predicted"/>
<dbReference type="Proteomes" id="UP000070373">
    <property type="component" value="Unassembled WGS sequence"/>
</dbReference>
<protein>
    <submittedName>
        <fullName evidence="1">Uncharacterized protein</fullName>
    </submittedName>
</protein>
<accession>A0A133UGG6</accession>
<gene>
    <name evidence="1" type="ORF">AKJ64_00990</name>
</gene>
<comment type="caution">
    <text evidence="1">The sequence shown here is derived from an EMBL/GenBank/DDBJ whole genome shotgun (WGS) entry which is preliminary data.</text>
</comment>
<sequence>MHADENDVSKSAVLRALIRDAKEGFKETSSAHGPFLGFKLPVGAEVDVAGTVKRHKEEEENEG</sequence>
<evidence type="ECO:0000313" key="2">
    <source>
        <dbReference type="Proteomes" id="UP000070373"/>
    </source>
</evidence>
<name>A0A133UGG6_9EURY</name>
<dbReference type="AlphaFoldDB" id="A0A133UGG6"/>
<keyword evidence="2" id="KW-1185">Reference proteome</keyword>